<feature type="domain" description="DNA repair protein rhp7 treble clef" evidence="2">
    <location>
        <begin position="187"/>
        <end position="224"/>
    </location>
</feature>
<dbReference type="PANTHER" id="PTHR13318:SF190">
    <property type="entry name" value="PARTNER OF PAIRED, ISOFORM B"/>
    <property type="match status" value="1"/>
</dbReference>
<dbReference type="PANTHER" id="PTHR13318">
    <property type="entry name" value="PARTNER OF PAIRED, ISOFORM B-RELATED"/>
    <property type="match status" value="1"/>
</dbReference>
<dbReference type="Proteomes" id="UP001642406">
    <property type="component" value="Unassembled WGS sequence"/>
</dbReference>
<name>A0ABP0CGA6_9PEZI</name>
<feature type="compositionally biased region" description="Basic and acidic residues" evidence="1">
    <location>
        <begin position="223"/>
        <end position="232"/>
    </location>
</feature>
<evidence type="ECO:0000256" key="1">
    <source>
        <dbReference type="SAM" id="MobiDB-lite"/>
    </source>
</evidence>
<evidence type="ECO:0000313" key="4">
    <source>
        <dbReference type="Proteomes" id="UP001642406"/>
    </source>
</evidence>
<sequence length="683" mass="74456">MLINYRVRTRQGQDANGRPGRRIVGPQSALTDFLASRNISAAAIEQNFQDRQAAAQAASLAEQLRSGLANGEIPSNPATLAIAETAEHSPTAALSAITNAAVASGSGIAGEGRQLSAAQRRAVDKIKANKKKGKAAGKEGKDAKNAKGKGKGKKRAFDSDEDAEDEDEEAAITRALLQNFASAVPLPGQMENCGRCQKRFTVTPYSRADDLGRLLCPPCGRLQDQEKGEDKKGKKPVKKARASGGGGGGAGDVTASPTGGVGQRRKAQSRLLDGASLVGPKSLVTQCVEHLSRNIHLAEDLGDLPEDVVDRIGRLLAKRRLLNPKTVDLFVRPDAEELCIYDCATLWESDFLKMLQAMPRLKHLRLYNAIQFKDDVMDYLMQRDFQLESLCLYGANLVSAEKWKAYLVERGVHLRTLQICDTDKHVTDEVIGYIKDCCPNLQRVKLRGNEQVAAAGVEHLSHMPNLQHINLMTEKLVHSDVFIKLLQRIGGGLQTLSLRGVARVDNAVLDALHQNARSLRKLRLTDTQACTDEGFVRLFEGWSNPPLLQIDLEKNRFDEADLASMADNTDAVGLCSKGFKALMLHSGAELRKLHLHSCRHIGRDAFEEVFAPGRQYPALRHIDVSFCGEVTDSVVRSMFQCCPNLNKLVTSGCMLVTGVQVPHGRVLVGVPNALGMQTVGFEE</sequence>
<keyword evidence="3" id="KW-0238">DNA-binding</keyword>
<feature type="compositionally biased region" description="Basic and acidic residues" evidence="1">
    <location>
        <begin position="136"/>
        <end position="145"/>
    </location>
</feature>
<dbReference type="Pfam" id="PF23550">
    <property type="entry name" value="zf_Tbcl_Rhp7"/>
    <property type="match status" value="1"/>
</dbReference>
<comment type="caution">
    <text evidence="3">The sequence shown here is derived from an EMBL/GenBank/DDBJ whole genome shotgun (WGS) entry which is preliminary data.</text>
</comment>
<reference evidence="3 4" key="1">
    <citation type="submission" date="2024-01" db="EMBL/GenBank/DDBJ databases">
        <authorList>
            <person name="Allen C."/>
            <person name="Tagirdzhanova G."/>
        </authorList>
    </citation>
    <scope>NUCLEOTIDE SEQUENCE [LARGE SCALE GENOMIC DNA]</scope>
</reference>
<dbReference type="SUPFAM" id="SSF52047">
    <property type="entry name" value="RNI-like"/>
    <property type="match status" value="1"/>
</dbReference>
<gene>
    <name evidence="3" type="primary">RAD7_1</name>
    <name evidence="3" type="ORF">SBRCBS47491_007729</name>
</gene>
<dbReference type="Gene3D" id="3.80.10.10">
    <property type="entry name" value="Ribonuclease Inhibitor"/>
    <property type="match status" value="2"/>
</dbReference>
<protein>
    <submittedName>
        <fullName evidence="3">UV-damaged DNA-binding protein rad7</fullName>
    </submittedName>
</protein>
<dbReference type="GO" id="GO:0003677">
    <property type="term" value="F:DNA binding"/>
    <property type="evidence" value="ECO:0007669"/>
    <property type="project" value="UniProtKB-KW"/>
</dbReference>
<keyword evidence="4" id="KW-1185">Reference proteome</keyword>
<dbReference type="InterPro" id="IPR056451">
    <property type="entry name" value="Znf_Tbcl_Rhp7"/>
</dbReference>
<proteinExistence type="predicted"/>
<feature type="region of interest" description="Disordered" evidence="1">
    <location>
        <begin position="218"/>
        <end position="266"/>
    </location>
</feature>
<feature type="compositionally biased region" description="Acidic residues" evidence="1">
    <location>
        <begin position="159"/>
        <end position="169"/>
    </location>
</feature>
<dbReference type="InterPro" id="IPR006553">
    <property type="entry name" value="Leu-rich_rpt_Cys-con_subtyp"/>
</dbReference>
<dbReference type="EMBL" id="CAWUHC010000090">
    <property type="protein sequence ID" value="CAK7230853.1"/>
    <property type="molecule type" value="Genomic_DNA"/>
</dbReference>
<feature type="region of interest" description="Disordered" evidence="1">
    <location>
        <begin position="110"/>
        <end position="169"/>
    </location>
</feature>
<dbReference type="SMART" id="SM00367">
    <property type="entry name" value="LRR_CC"/>
    <property type="match status" value="5"/>
</dbReference>
<accession>A0ABP0CGA6</accession>
<evidence type="ECO:0000313" key="3">
    <source>
        <dbReference type="EMBL" id="CAK7230853.1"/>
    </source>
</evidence>
<evidence type="ECO:0000259" key="2">
    <source>
        <dbReference type="Pfam" id="PF23550"/>
    </source>
</evidence>
<dbReference type="InterPro" id="IPR032675">
    <property type="entry name" value="LRR_dom_sf"/>
</dbReference>
<organism evidence="3 4">
    <name type="scientific">Sporothrix bragantina</name>
    <dbReference type="NCBI Taxonomy" id="671064"/>
    <lineage>
        <taxon>Eukaryota</taxon>
        <taxon>Fungi</taxon>
        <taxon>Dikarya</taxon>
        <taxon>Ascomycota</taxon>
        <taxon>Pezizomycotina</taxon>
        <taxon>Sordariomycetes</taxon>
        <taxon>Sordariomycetidae</taxon>
        <taxon>Ophiostomatales</taxon>
        <taxon>Ophiostomataceae</taxon>
        <taxon>Sporothrix</taxon>
    </lineage>
</organism>